<accession>A0ABR9R1T7</accession>
<comment type="caution">
    <text evidence="2">The sequence shown here is derived from an EMBL/GenBank/DDBJ whole genome shotgun (WGS) entry which is preliminary data.</text>
</comment>
<evidence type="ECO:0000256" key="1">
    <source>
        <dbReference type="SAM" id="Phobius"/>
    </source>
</evidence>
<feature type="transmembrane region" description="Helical" evidence="1">
    <location>
        <begin position="49"/>
        <end position="71"/>
    </location>
</feature>
<name>A0ABR9R1T7_9FIRM</name>
<dbReference type="RefSeq" id="WP_193500365.1">
    <property type="nucleotide sequence ID" value="NZ_JADCKC010000001.1"/>
</dbReference>
<gene>
    <name evidence="2" type="ORF">INF35_04860</name>
</gene>
<evidence type="ECO:0000313" key="3">
    <source>
        <dbReference type="Proteomes" id="UP000768567"/>
    </source>
</evidence>
<dbReference type="EMBL" id="JADCKC010000001">
    <property type="protein sequence ID" value="MBE5037112.1"/>
    <property type="molecule type" value="Genomic_DNA"/>
</dbReference>
<evidence type="ECO:0000313" key="2">
    <source>
        <dbReference type="EMBL" id="MBE5037112.1"/>
    </source>
</evidence>
<feature type="transmembrane region" description="Helical" evidence="1">
    <location>
        <begin position="83"/>
        <end position="107"/>
    </location>
</feature>
<feature type="transmembrane region" description="Helical" evidence="1">
    <location>
        <begin position="9"/>
        <end position="29"/>
    </location>
</feature>
<feature type="transmembrane region" description="Helical" evidence="1">
    <location>
        <begin position="127"/>
        <end position="146"/>
    </location>
</feature>
<protein>
    <submittedName>
        <fullName evidence="2">DUF2798 domain-containing protein</fullName>
    </submittedName>
</protein>
<keyword evidence="1" id="KW-0472">Membrane</keyword>
<keyword evidence="3" id="KW-1185">Reference proteome</keyword>
<sequence length="162" mass="18363">MPKTLFQNIVFTIIMALLMVYGMICYNVALARGGVENITFLLALHELPIMAPIAFILEFFVVEKLAVRLAFTFMRPTDRPQFITYATSLMIVCIMCPVMSLIATLLFKEPSFGTWVQTFGMNLPMALLWQLLYCGPLTRLIFRTLFRKQLAADAEKAAQPQA</sequence>
<keyword evidence="1" id="KW-0812">Transmembrane</keyword>
<dbReference type="Proteomes" id="UP000768567">
    <property type="component" value="Unassembled WGS sequence"/>
</dbReference>
<reference evidence="2 3" key="1">
    <citation type="submission" date="2020-10" db="EMBL/GenBank/DDBJ databases">
        <title>ChiBAC.</title>
        <authorList>
            <person name="Zenner C."/>
            <person name="Hitch T.C.A."/>
            <person name="Clavel T."/>
        </authorList>
    </citation>
    <scope>NUCLEOTIDE SEQUENCE [LARGE SCALE GENOMIC DNA]</scope>
    <source>
        <strain evidence="2 3">DSM 109015</strain>
    </source>
</reference>
<proteinExistence type="predicted"/>
<keyword evidence="1" id="KW-1133">Transmembrane helix</keyword>
<dbReference type="InterPro" id="IPR021529">
    <property type="entry name" value="DUF2798"/>
</dbReference>
<dbReference type="Pfam" id="PF11391">
    <property type="entry name" value="DUF2798"/>
    <property type="match status" value="2"/>
</dbReference>
<organism evidence="2 3">
    <name type="scientific">Gemmiger gallinarum</name>
    <dbReference type="NCBI Taxonomy" id="2779354"/>
    <lineage>
        <taxon>Bacteria</taxon>
        <taxon>Bacillati</taxon>
        <taxon>Bacillota</taxon>
        <taxon>Clostridia</taxon>
        <taxon>Eubacteriales</taxon>
        <taxon>Gemmiger</taxon>
    </lineage>
</organism>